<dbReference type="Proteomes" id="UP000585474">
    <property type="component" value="Unassembled WGS sequence"/>
</dbReference>
<keyword evidence="3" id="KW-1185">Reference proteome</keyword>
<organism evidence="2 3">
    <name type="scientific">Actinidia rufa</name>
    <dbReference type="NCBI Taxonomy" id="165716"/>
    <lineage>
        <taxon>Eukaryota</taxon>
        <taxon>Viridiplantae</taxon>
        <taxon>Streptophyta</taxon>
        <taxon>Embryophyta</taxon>
        <taxon>Tracheophyta</taxon>
        <taxon>Spermatophyta</taxon>
        <taxon>Magnoliopsida</taxon>
        <taxon>eudicotyledons</taxon>
        <taxon>Gunneridae</taxon>
        <taxon>Pentapetalae</taxon>
        <taxon>asterids</taxon>
        <taxon>Ericales</taxon>
        <taxon>Actinidiaceae</taxon>
        <taxon>Actinidia</taxon>
    </lineage>
</organism>
<gene>
    <name evidence="2" type="ORF">Acr_00g0075240</name>
</gene>
<feature type="compositionally biased region" description="Basic and acidic residues" evidence="1">
    <location>
        <begin position="44"/>
        <end position="53"/>
    </location>
</feature>
<dbReference type="AlphaFoldDB" id="A0A7J0DSR1"/>
<name>A0A7J0DSR1_9ERIC</name>
<feature type="region of interest" description="Disordered" evidence="1">
    <location>
        <begin position="43"/>
        <end position="67"/>
    </location>
</feature>
<reference evidence="3" key="1">
    <citation type="submission" date="2019-07" db="EMBL/GenBank/DDBJ databases">
        <title>De Novo Assembly of kiwifruit Actinidia rufa.</title>
        <authorList>
            <person name="Sugita-Konishi S."/>
            <person name="Sato K."/>
            <person name="Mori E."/>
            <person name="Abe Y."/>
            <person name="Kisaki G."/>
            <person name="Hamano K."/>
            <person name="Suezawa K."/>
            <person name="Otani M."/>
            <person name="Fukuda T."/>
            <person name="Manabe T."/>
            <person name="Gomi K."/>
            <person name="Tabuchi M."/>
            <person name="Akimitsu K."/>
            <person name="Kataoka I."/>
        </authorList>
    </citation>
    <scope>NUCLEOTIDE SEQUENCE [LARGE SCALE GENOMIC DNA]</scope>
    <source>
        <strain evidence="3">cv. Fuchu</strain>
    </source>
</reference>
<comment type="caution">
    <text evidence="2">The sequence shown here is derived from an EMBL/GenBank/DDBJ whole genome shotgun (WGS) entry which is preliminary data.</text>
</comment>
<evidence type="ECO:0000313" key="3">
    <source>
        <dbReference type="Proteomes" id="UP000585474"/>
    </source>
</evidence>
<sequence length="67" mass="7653">MAVEAFASQNPDTVNTDVLSEARQACYKVKHFDRQYASKKRLQRLLDDNESRRGPLTLPQPSTFKPS</sequence>
<evidence type="ECO:0000313" key="2">
    <source>
        <dbReference type="EMBL" id="GFS41590.1"/>
    </source>
</evidence>
<accession>A0A7J0DSR1</accession>
<dbReference type="OrthoDB" id="16284at2759"/>
<evidence type="ECO:0000256" key="1">
    <source>
        <dbReference type="SAM" id="MobiDB-lite"/>
    </source>
</evidence>
<dbReference type="InterPro" id="IPR048282">
    <property type="entry name" value="COA6_pln"/>
</dbReference>
<protein>
    <submittedName>
        <fullName evidence="2">Uncharacterized protein</fullName>
    </submittedName>
</protein>
<dbReference type="PANTHER" id="PTHR47445:SF1">
    <property type="entry name" value="OS08G0441400 PROTEIN"/>
    <property type="match status" value="1"/>
</dbReference>
<dbReference type="PANTHER" id="PTHR47445">
    <property type="entry name" value="OS08G0441400 PROTEIN"/>
    <property type="match status" value="1"/>
</dbReference>
<proteinExistence type="predicted"/>
<dbReference type="EMBL" id="BJWL01000384">
    <property type="protein sequence ID" value="GFS41590.1"/>
    <property type="molecule type" value="Genomic_DNA"/>
</dbReference>